<evidence type="ECO:0000259" key="1">
    <source>
        <dbReference type="PROSITE" id="PS50995"/>
    </source>
</evidence>
<feature type="domain" description="HTH marR-type" evidence="1">
    <location>
        <begin position="29"/>
        <end position="170"/>
    </location>
</feature>
<protein>
    <recommendedName>
        <fullName evidence="1">HTH marR-type domain-containing protein</fullName>
    </recommendedName>
</protein>
<keyword evidence="3" id="KW-1185">Reference proteome</keyword>
<gene>
    <name evidence="2" type="ORF">GCM10023209_02340</name>
</gene>
<dbReference type="PROSITE" id="PS50995">
    <property type="entry name" value="HTH_MARR_2"/>
    <property type="match status" value="1"/>
</dbReference>
<name>A0ABP9KW80_9RHOB</name>
<evidence type="ECO:0000313" key="2">
    <source>
        <dbReference type="EMBL" id="GAA5065114.1"/>
    </source>
</evidence>
<evidence type="ECO:0000313" key="3">
    <source>
        <dbReference type="Proteomes" id="UP001499910"/>
    </source>
</evidence>
<dbReference type="RefSeq" id="WP_222189146.1">
    <property type="nucleotide sequence ID" value="NZ_BAABHW010000001.1"/>
</dbReference>
<comment type="caution">
    <text evidence="2">The sequence shown here is derived from an EMBL/GenBank/DDBJ whole genome shotgun (WGS) entry which is preliminary data.</text>
</comment>
<sequence length="199" mass="22451">MPKREETIRDELTEAGIAEPTLDAAFAVDAILQKWRRRVVKRELGTRALNELGLDLDLAQLDALMAVWAPVNEFDDSPDGETMVATVADRLGIDPSRASRLTADLIRLGLIRRAVSQVDGRRTILEPTDLGHEVVRAVRLYKFAALGDFLSGWTEEEVATFLPLLDRFTTWSEQSDRFPQHLRDRIETLRTTLPKLGET</sequence>
<accession>A0ABP9KW80</accession>
<dbReference type="InterPro" id="IPR039422">
    <property type="entry name" value="MarR/SlyA-like"/>
</dbReference>
<dbReference type="SMART" id="SM00347">
    <property type="entry name" value="HTH_MARR"/>
    <property type="match status" value="1"/>
</dbReference>
<dbReference type="SUPFAM" id="SSF46785">
    <property type="entry name" value="Winged helix' DNA-binding domain"/>
    <property type="match status" value="1"/>
</dbReference>
<dbReference type="InterPro" id="IPR000835">
    <property type="entry name" value="HTH_MarR-typ"/>
</dbReference>
<dbReference type="EMBL" id="BAABHW010000001">
    <property type="protein sequence ID" value="GAA5065114.1"/>
    <property type="molecule type" value="Genomic_DNA"/>
</dbReference>
<dbReference type="InterPro" id="IPR036390">
    <property type="entry name" value="WH_DNA-bd_sf"/>
</dbReference>
<proteinExistence type="predicted"/>
<reference evidence="3" key="1">
    <citation type="journal article" date="2019" name="Int. J. Syst. Evol. Microbiol.">
        <title>The Global Catalogue of Microorganisms (GCM) 10K type strain sequencing project: providing services to taxonomists for standard genome sequencing and annotation.</title>
        <authorList>
            <consortium name="The Broad Institute Genomics Platform"/>
            <consortium name="The Broad Institute Genome Sequencing Center for Infectious Disease"/>
            <person name="Wu L."/>
            <person name="Ma J."/>
        </authorList>
    </citation>
    <scope>NUCLEOTIDE SEQUENCE [LARGE SCALE GENOMIC DNA]</scope>
    <source>
        <strain evidence="3">JCM 18015</strain>
    </source>
</reference>
<organism evidence="2 3">
    <name type="scientific">[Roseibacterium] beibuensis</name>
    <dbReference type="NCBI Taxonomy" id="1193142"/>
    <lineage>
        <taxon>Bacteria</taxon>
        <taxon>Pseudomonadati</taxon>
        <taxon>Pseudomonadota</taxon>
        <taxon>Alphaproteobacteria</taxon>
        <taxon>Rhodobacterales</taxon>
        <taxon>Roseobacteraceae</taxon>
        <taxon>Roseicyclus</taxon>
    </lineage>
</organism>
<dbReference type="Pfam" id="PF12802">
    <property type="entry name" value="MarR_2"/>
    <property type="match status" value="1"/>
</dbReference>
<dbReference type="PANTHER" id="PTHR33164">
    <property type="entry name" value="TRANSCRIPTIONAL REGULATOR, MARR FAMILY"/>
    <property type="match status" value="1"/>
</dbReference>
<dbReference type="PANTHER" id="PTHR33164:SF57">
    <property type="entry name" value="MARR-FAMILY TRANSCRIPTIONAL REGULATOR"/>
    <property type="match status" value="1"/>
</dbReference>
<dbReference type="Gene3D" id="1.10.10.10">
    <property type="entry name" value="Winged helix-like DNA-binding domain superfamily/Winged helix DNA-binding domain"/>
    <property type="match status" value="1"/>
</dbReference>
<dbReference type="Proteomes" id="UP001499910">
    <property type="component" value="Unassembled WGS sequence"/>
</dbReference>
<dbReference type="InterPro" id="IPR036388">
    <property type="entry name" value="WH-like_DNA-bd_sf"/>
</dbReference>